<dbReference type="Pfam" id="PF00132">
    <property type="entry name" value="Hexapep"/>
    <property type="match status" value="1"/>
</dbReference>
<dbReference type="InterPro" id="IPR051159">
    <property type="entry name" value="Hexapeptide_acetyltransf"/>
</dbReference>
<gene>
    <name evidence="3" type="ORF">NAG76_19595</name>
</gene>
<evidence type="ECO:0000313" key="4">
    <source>
        <dbReference type="Proteomes" id="UP001056756"/>
    </source>
</evidence>
<dbReference type="EMBL" id="CP097899">
    <property type="protein sequence ID" value="URN94002.1"/>
    <property type="molecule type" value="Genomic_DNA"/>
</dbReference>
<evidence type="ECO:0000313" key="3">
    <source>
        <dbReference type="EMBL" id="URN94002.1"/>
    </source>
</evidence>
<protein>
    <submittedName>
        <fullName evidence="3">Acyltransferase</fullName>
    </submittedName>
</protein>
<keyword evidence="2" id="KW-0808">Transferase</keyword>
<dbReference type="Gene3D" id="2.160.10.10">
    <property type="entry name" value="Hexapeptide repeat proteins"/>
    <property type="match status" value="1"/>
</dbReference>
<dbReference type="AlphaFoldDB" id="A0A9J6ZCY1"/>
<keyword evidence="3" id="KW-0012">Acyltransferase</keyword>
<reference evidence="3" key="1">
    <citation type="submission" date="2022-05" db="EMBL/GenBank/DDBJ databases">
        <title>Novel bacterial taxa in a minimal lignocellulolytic consortium and its capacity to transform plastics disclosed by genome-resolved metagenomics.</title>
        <authorList>
            <person name="Rodriguez C.A.D."/>
            <person name="Diaz-Garcia L."/>
            <person name="Herrera K."/>
            <person name="Tarazona N.A."/>
            <person name="Sproer C."/>
            <person name="Overmann J."/>
            <person name="Jimenez D.J."/>
        </authorList>
    </citation>
    <scope>NUCLEOTIDE SEQUENCE</scope>
    <source>
        <strain evidence="3">MAG5</strain>
    </source>
</reference>
<name>A0A9J6ZCY1_9BACL</name>
<accession>A0A9J6ZCY1</accession>
<dbReference type="CDD" id="cd04647">
    <property type="entry name" value="LbH_MAT_like"/>
    <property type="match status" value="1"/>
</dbReference>
<dbReference type="KEGG" id="plig:NAG76_19595"/>
<dbReference type="GO" id="GO:0005829">
    <property type="term" value="C:cytosol"/>
    <property type="evidence" value="ECO:0007669"/>
    <property type="project" value="TreeGrafter"/>
</dbReference>
<dbReference type="SUPFAM" id="SSF51161">
    <property type="entry name" value="Trimeric LpxA-like enzymes"/>
    <property type="match status" value="1"/>
</dbReference>
<sequence>MKKILKRSFILISKCIMPLFYDKQYLQGRWFDNAVVGWRWCWRSLLFQKILGSNRHVPFPVSHNNAFGNTKNLKFDTNDLNNFQHHGCYFQTWGNAQIRIGKGSYIAPNVGLITQNHDVHNLDNHIDAKDINIGDNCWIGMNAVILPGVVLGDKTIVGAGAVVTKSFPFGNCVIGGVPAKKIKQLD</sequence>
<dbReference type="PANTHER" id="PTHR23416:SF23">
    <property type="entry name" value="ACETYLTRANSFERASE C18B11.09C-RELATED"/>
    <property type="match status" value="1"/>
</dbReference>
<evidence type="ECO:0000256" key="2">
    <source>
        <dbReference type="ARBA" id="ARBA00022679"/>
    </source>
</evidence>
<dbReference type="Proteomes" id="UP001056756">
    <property type="component" value="Chromosome"/>
</dbReference>
<dbReference type="PANTHER" id="PTHR23416">
    <property type="entry name" value="SIALIC ACID SYNTHASE-RELATED"/>
    <property type="match status" value="1"/>
</dbReference>
<proteinExistence type="inferred from homology"/>
<dbReference type="InterPro" id="IPR001451">
    <property type="entry name" value="Hexapep"/>
</dbReference>
<dbReference type="GO" id="GO:0008374">
    <property type="term" value="F:O-acyltransferase activity"/>
    <property type="evidence" value="ECO:0007669"/>
    <property type="project" value="TreeGrafter"/>
</dbReference>
<comment type="similarity">
    <text evidence="1">Belongs to the transferase hexapeptide repeat family.</text>
</comment>
<organism evidence="3 4">
    <name type="scientific">Candidatus Pristimantibacillus lignocellulolyticus</name>
    <dbReference type="NCBI Taxonomy" id="2994561"/>
    <lineage>
        <taxon>Bacteria</taxon>
        <taxon>Bacillati</taxon>
        <taxon>Bacillota</taxon>
        <taxon>Bacilli</taxon>
        <taxon>Bacillales</taxon>
        <taxon>Paenibacillaceae</taxon>
        <taxon>Candidatus Pristimantibacillus</taxon>
    </lineage>
</organism>
<evidence type="ECO:0000256" key="1">
    <source>
        <dbReference type="ARBA" id="ARBA00007274"/>
    </source>
</evidence>
<dbReference type="InterPro" id="IPR011004">
    <property type="entry name" value="Trimer_LpxA-like_sf"/>
</dbReference>